<sequence>MDEFYRIADPSAPNCEKVERVMRQAHPTFAVYLRGSEFRDLDELASEAKRIQADILASRAYRDHHRQRRRHSSRDARGTETTFAPVHREMVCLPSVLNARAAVGSYLTGLLTRTLTLDEQHALPMAEVRRIMFDMPTRGCQSRERLDGSTL</sequence>
<accession>A0ACB7TRP0</accession>
<proteinExistence type="predicted"/>
<gene>
    <name evidence="1" type="ORF">HPB50_027148</name>
</gene>
<evidence type="ECO:0000313" key="2">
    <source>
        <dbReference type="Proteomes" id="UP000821845"/>
    </source>
</evidence>
<keyword evidence="2" id="KW-1185">Reference proteome</keyword>
<organism evidence="1 2">
    <name type="scientific">Hyalomma asiaticum</name>
    <name type="common">Tick</name>
    <dbReference type="NCBI Taxonomy" id="266040"/>
    <lineage>
        <taxon>Eukaryota</taxon>
        <taxon>Metazoa</taxon>
        <taxon>Ecdysozoa</taxon>
        <taxon>Arthropoda</taxon>
        <taxon>Chelicerata</taxon>
        <taxon>Arachnida</taxon>
        <taxon>Acari</taxon>
        <taxon>Parasitiformes</taxon>
        <taxon>Ixodida</taxon>
        <taxon>Ixodoidea</taxon>
        <taxon>Ixodidae</taxon>
        <taxon>Hyalomminae</taxon>
        <taxon>Hyalomma</taxon>
    </lineage>
</organism>
<evidence type="ECO:0000313" key="1">
    <source>
        <dbReference type="EMBL" id="KAH6948926.1"/>
    </source>
</evidence>
<comment type="caution">
    <text evidence="1">The sequence shown here is derived from an EMBL/GenBank/DDBJ whole genome shotgun (WGS) entry which is preliminary data.</text>
</comment>
<protein>
    <submittedName>
        <fullName evidence="1">Uncharacterized protein</fullName>
    </submittedName>
</protein>
<reference evidence="1" key="1">
    <citation type="submission" date="2020-05" db="EMBL/GenBank/DDBJ databases">
        <title>Large-scale comparative analyses of tick genomes elucidate their genetic diversity and vector capacities.</title>
        <authorList>
            <person name="Jia N."/>
            <person name="Wang J."/>
            <person name="Shi W."/>
            <person name="Du L."/>
            <person name="Sun Y."/>
            <person name="Zhan W."/>
            <person name="Jiang J."/>
            <person name="Wang Q."/>
            <person name="Zhang B."/>
            <person name="Ji P."/>
            <person name="Sakyi L.B."/>
            <person name="Cui X."/>
            <person name="Yuan T."/>
            <person name="Jiang B."/>
            <person name="Yang W."/>
            <person name="Lam T.T.-Y."/>
            <person name="Chang Q."/>
            <person name="Ding S."/>
            <person name="Wang X."/>
            <person name="Zhu J."/>
            <person name="Ruan X."/>
            <person name="Zhao L."/>
            <person name="Wei J."/>
            <person name="Que T."/>
            <person name="Du C."/>
            <person name="Cheng J."/>
            <person name="Dai P."/>
            <person name="Han X."/>
            <person name="Huang E."/>
            <person name="Gao Y."/>
            <person name="Liu J."/>
            <person name="Shao H."/>
            <person name="Ye R."/>
            <person name="Li L."/>
            <person name="Wei W."/>
            <person name="Wang X."/>
            <person name="Wang C."/>
            <person name="Yang T."/>
            <person name="Huo Q."/>
            <person name="Li W."/>
            <person name="Guo W."/>
            <person name="Chen H."/>
            <person name="Zhou L."/>
            <person name="Ni X."/>
            <person name="Tian J."/>
            <person name="Zhou Y."/>
            <person name="Sheng Y."/>
            <person name="Liu T."/>
            <person name="Pan Y."/>
            <person name="Xia L."/>
            <person name="Li J."/>
            <person name="Zhao F."/>
            <person name="Cao W."/>
        </authorList>
    </citation>
    <scope>NUCLEOTIDE SEQUENCE</scope>
    <source>
        <strain evidence="1">Hyas-2018</strain>
    </source>
</reference>
<name>A0ACB7TRP0_HYAAI</name>
<dbReference type="Proteomes" id="UP000821845">
    <property type="component" value="Chromosome 1"/>
</dbReference>
<dbReference type="EMBL" id="CM023481">
    <property type="protein sequence ID" value="KAH6948926.1"/>
    <property type="molecule type" value="Genomic_DNA"/>
</dbReference>